<dbReference type="FunFam" id="1.10.10.10:FF:000079">
    <property type="entry name" value="GntR family transcriptional regulator"/>
    <property type="match status" value="1"/>
</dbReference>
<gene>
    <name evidence="5" type="ORF">SAMN05444955_101172</name>
</gene>
<dbReference type="PANTHER" id="PTHR44846">
    <property type="entry name" value="MANNOSYL-D-GLYCERATE TRANSPORT/METABOLISM SYSTEM REPRESSOR MNGR-RELATED"/>
    <property type="match status" value="1"/>
</dbReference>
<keyword evidence="6" id="KW-1185">Reference proteome</keyword>
<dbReference type="InterPro" id="IPR028978">
    <property type="entry name" value="Chorismate_lyase_/UTRA_dom_sf"/>
</dbReference>
<dbReference type="SUPFAM" id="SSF64288">
    <property type="entry name" value="Chorismate lyase-like"/>
    <property type="match status" value="1"/>
</dbReference>
<evidence type="ECO:0000256" key="1">
    <source>
        <dbReference type="ARBA" id="ARBA00023015"/>
    </source>
</evidence>
<dbReference type="SUPFAM" id="SSF46785">
    <property type="entry name" value="Winged helix' DNA-binding domain"/>
    <property type="match status" value="1"/>
</dbReference>
<dbReference type="Proteomes" id="UP000199695">
    <property type="component" value="Unassembled WGS sequence"/>
</dbReference>
<dbReference type="InterPro" id="IPR000524">
    <property type="entry name" value="Tscrpt_reg_HTH_GntR"/>
</dbReference>
<dbReference type="STRING" id="1173111.SAMN05444955_101172"/>
<evidence type="ECO:0000259" key="4">
    <source>
        <dbReference type="PROSITE" id="PS50949"/>
    </source>
</evidence>
<dbReference type="Gene3D" id="1.10.10.10">
    <property type="entry name" value="Winged helix-like DNA-binding domain superfamily/Winged helix DNA-binding domain"/>
    <property type="match status" value="1"/>
</dbReference>
<dbReference type="InterPro" id="IPR036388">
    <property type="entry name" value="WH-like_DNA-bd_sf"/>
</dbReference>
<dbReference type="AlphaFoldDB" id="A0A1H8AIZ2"/>
<dbReference type="GO" id="GO:0003700">
    <property type="term" value="F:DNA-binding transcription factor activity"/>
    <property type="evidence" value="ECO:0007669"/>
    <property type="project" value="InterPro"/>
</dbReference>
<keyword evidence="1" id="KW-0805">Transcription regulation</keyword>
<feature type="domain" description="HTH gntR-type" evidence="4">
    <location>
        <begin position="19"/>
        <end position="87"/>
    </location>
</feature>
<dbReference type="InterPro" id="IPR050679">
    <property type="entry name" value="Bact_HTH_transcr_reg"/>
</dbReference>
<proteinExistence type="predicted"/>
<keyword evidence="3" id="KW-0804">Transcription</keyword>
<dbReference type="PRINTS" id="PR00035">
    <property type="entry name" value="HTHGNTR"/>
</dbReference>
<accession>A0A1H8AIZ2</accession>
<dbReference type="CDD" id="cd07377">
    <property type="entry name" value="WHTH_GntR"/>
    <property type="match status" value="1"/>
</dbReference>
<dbReference type="InterPro" id="IPR036390">
    <property type="entry name" value="WH_DNA-bd_sf"/>
</dbReference>
<evidence type="ECO:0000313" key="5">
    <source>
        <dbReference type="EMBL" id="SEM70513.1"/>
    </source>
</evidence>
<dbReference type="EMBL" id="FOCQ01000001">
    <property type="protein sequence ID" value="SEM70513.1"/>
    <property type="molecule type" value="Genomic_DNA"/>
</dbReference>
<dbReference type="Gene3D" id="3.40.1410.10">
    <property type="entry name" value="Chorismate lyase-like"/>
    <property type="match status" value="1"/>
</dbReference>
<dbReference type="RefSeq" id="WP_211663642.1">
    <property type="nucleotide sequence ID" value="NZ_FOCQ01000001.1"/>
</dbReference>
<evidence type="ECO:0000256" key="3">
    <source>
        <dbReference type="ARBA" id="ARBA00023163"/>
    </source>
</evidence>
<sequence>MRGLSVKKMMRKVDKNSPLPLYYQLKEILREMIENEELKPGDAAPPERELCEIHGISRMTARKAVMELVNEGVLYREQGKGTFVAKPKPKHQLNQLRGFTEEMKEKGLKVQTRILSFEVRPATVGIKNKLQMPPHQDKVLEIARLRIVDGLPFALETVWLNYDKMADLTRDELEDGSLYKVFREKYNLVPVYGTQTIEPIKLNEYESKLLGLPHESLALLFSRTTYTDRDEVIEYTKCIYRTDIHKYEVLLRA</sequence>
<dbReference type="SMART" id="SM00345">
    <property type="entry name" value="HTH_GNTR"/>
    <property type="match status" value="1"/>
</dbReference>
<keyword evidence="2" id="KW-0238">DNA-binding</keyword>
<evidence type="ECO:0000256" key="2">
    <source>
        <dbReference type="ARBA" id="ARBA00023125"/>
    </source>
</evidence>
<dbReference type="PANTHER" id="PTHR44846:SF1">
    <property type="entry name" value="MANNOSYL-D-GLYCERATE TRANSPORT_METABOLISM SYSTEM REPRESSOR MNGR-RELATED"/>
    <property type="match status" value="1"/>
</dbReference>
<dbReference type="InterPro" id="IPR011663">
    <property type="entry name" value="UTRA"/>
</dbReference>
<evidence type="ECO:0000313" key="6">
    <source>
        <dbReference type="Proteomes" id="UP000199695"/>
    </source>
</evidence>
<protein>
    <submittedName>
        <fullName evidence="5">GntR family transcriptional regulator</fullName>
    </submittedName>
</protein>
<dbReference type="Pfam" id="PF07702">
    <property type="entry name" value="UTRA"/>
    <property type="match status" value="1"/>
</dbReference>
<dbReference type="PROSITE" id="PS50949">
    <property type="entry name" value="HTH_GNTR"/>
    <property type="match status" value="1"/>
</dbReference>
<organism evidence="5 6">
    <name type="scientific">Lihuaxuella thermophila</name>
    <dbReference type="NCBI Taxonomy" id="1173111"/>
    <lineage>
        <taxon>Bacteria</taxon>
        <taxon>Bacillati</taxon>
        <taxon>Bacillota</taxon>
        <taxon>Bacilli</taxon>
        <taxon>Bacillales</taxon>
        <taxon>Thermoactinomycetaceae</taxon>
        <taxon>Lihuaxuella</taxon>
    </lineage>
</organism>
<dbReference type="SMART" id="SM00866">
    <property type="entry name" value="UTRA"/>
    <property type="match status" value="1"/>
</dbReference>
<dbReference type="GO" id="GO:0045892">
    <property type="term" value="P:negative regulation of DNA-templated transcription"/>
    <property type="evidence" value="ECO:0007669"/>
    <property type="project" value="TreeGrafter"/>
</dbReference>
<dbReference type="Pfam" id="PF00392">
    <property type="entry name" value="GntR"/>
    <property type="match status" value="1"/>
</dbReference>
<reference evidence="5 6" key="1">
    <citation type="submission" date="2016-10" db="EMBL/GenBank/DDBJ databases">
        <authorList>
            <person name="de Groot N.N."/>
        </authorList>
    </citation>
    <scope>NUCLEOTIDE SEQUENCE [LARGE SCALE GENOMIC DNA]</scope>
    <source>
        <strain evidence="5 6">DSM 46701</strain>
    </source>
</reference>
<dbReference type="GO" id="GO:0003677">
    <property type="term" value="F:DNA binding"/>
    <property type="evidence" value="ECO:0007669"/>
    <property type="project" value="UniProtKB-KW"/>
</dbReference>
<name>A0A1H8AIZ2_9BACL</name>